<keyword evidence="3" id="KW-1185">Reference proteome</keyword>
<comment type="caution">
    <text evidence="2">The sequence shown here is derived from an EMBL/GenBank/DDBJ whole genome shotgun (WGS) entry which is preliminary data.</text>
</comment>
<evidence type="ECO:0000313" key="3">
    <source>
        <dbReference type="Proteomes" id="UP001159405"/>
    </source>
</evidence>
<dbReference type="EMBL" id="CALNXK010000028">
    <property type="protein sequence ID" value="CAH3115204.1"/>
    <property type="molecule type" value="Genomic_DNA"/>
</dbReference>
<accession>A0ABN8NMD6</accession>
<organism evidence="2 3">
    <name type="scientific">Porites lobata</name>
    <dbReference type="NCBI Taxonomy" id="104759"/>
    <lineage>
        <taxon>Eukaryota</taxon>
        <taxon>Metazoa</taxon>
        <taxon>Cnidaria</taxon>
        <taxon>Anthozoa</taxon>
        <taxon>Hexacorallia</taxon>
        <taxon>Scleractinia</taxon>
        <taxon>Fungiina</taxon>
        <taxon>Poritidae</taxon>
        <taxon>Porites</taxon>
    </lineage>
</organism>
<gene>
    <name evidence="2" type="ORF">PLOB_00023476</name>
</gene>
<name>A0ABN8NMD6_9CNID</name>
<evidence type="ECO:0000256" key="1">
    <source>
        <dbReference type="SAM" id="MobiDB-lite"/>
    </source>
</evidence>
<dbReference type="Proteomes" id="UP001159405">
    <property type="component" value="Unassembled WGS sequence"/>
</dbReference>
<protein>
    <submittedName>
        <fullName evidence="2">Uncharacterized protein</fullName>
    </submittedName>
</protein>
<proteinExistence type="predicted"/>
<reference evidence="2 3" key="1">
    <citation type="submission" date="2022-05" db="EMBL/GenBank/DDBJ databases">
        <authorList>
            <consortium name="Genoscope - CEA"/>
            <person name="William W."/>
        </authorList>
    </citation>
    <scope>NUCLEOTIDE SEQUENCE [LARGE SCALE GENOMIC DNA]</scope>
</reference>
<feature type="region of interest" description="Disordered" evidence="1">
    <location>
        <begin position="158"/>
        <end position="178"/>
    </location>
</feature>
<evidence type="ECO:0000313" key="2">
    <source>
        <dbReference type="EMBL" id="CAH3115204.1"/>
    </source>
</evidence>
<sequence>MATGRSSESLSANLCNVNNEDNALSDRAFLSSIEDMIKSDPEQDESNLQQNTGFSQTQRAAIEAIVTDSVRSTITTLQTSPAAQLPSASPQNLFTPGMASPLGISRPVDKILEDKILRENLAAPSLCASTSTSPLAACAEIAATPTCAAAAIPAPTPAWNAPSHSPAAPTRPQDLATAARSKVEQQRLNHKPLVSSPIDIYRLELELATHPNRNFVYNLLSTLKEGARIGYTGPRSDRVSPNLISAAQHPEVVSLNLQKEIALGRLAGPYPSPRYLRFSVIR</sequence>